<feature type="compositionally biased region" description="Basic and acidic residues" evidence="1">
    <location>
        <begin position="184"/>
        <end position="196"/>
    </location>
</feature>
<accession>A0A8H7TQK3</accession>
<proteinExistence type="predicted"/>
<reference evidence="2" key="1">
    <citation type="submission" date="2020-10" db="EMBL/GenBank/DDBJ databases">
        <title>High-Quality Genome Resource of Clonostachys rosea strain S41 by Oxford Nanopore Long-Read Sequencing.</title>
        <authorList>
            <person name="Wang H."/>
        </authorList>
    </citation>
    <scope>NUCLEOTIDE SEQUENCE</scope>
    <source>
        <strain evidence="2">S41</strain>
    </source>
</reference>
<organism evidence="2 3">
    <name type="scientific">Bionectria ochroleuca</name>
    <name type="common">Gliocladium roseum</name>
    <dbReference type="NCBI Taxonomy" id="29856"/>
    <lineage>
        <taxon>Eukaryota</taxon>
        <taxon>Fungi</taxon>
        <taxon>Dikarya</taxon>
        <taxon>Ascomycota</taxon>
        <taxon>Pezizomycotina</taxon>
        <taxon>Sordariomycetes</taxon>
        <taxon>Hypocreomycetidae</taxon>
        <taxon>Hypocreales</taxon>
        <taxon>Bionectriaceae</taxon>
        <taxon>Clonostachys</taxon>
    </lineage>
</organism>
<dbReference type="EMBL" id="JADCTT010000004">
    <property type="protein sequence ID" value="KAF9753348.1"/>
    <property type="molecule type" value="Genomic_DNA"/>
</dbReference>
<dbReference type="AlphaFoldDB" id="A0A8H7TQK3"/>
<evidence type="ECO:0000313" key="3">
    <source>
        <dbReference type="Proteomes" id="UP000616885"/>
    </source>
</evidence>
<name>A0A8H7TQK3_BIOOC</name>
<gene>
    <name evidence="2" type="ORF">IM811_012106</name>
</gene>
<sequence>MTRTDRTYEFEEEVCEALKKNFTIRLLVRSSAHFESRHPGPIKEWAAAGAQKISRALLKQTGDEDAAFDIQVLMIELLDTKTRILFCFDLFLKECDEAAKLRISNTSRMPTYYMYIKGPRCLARRHEKSSDLVAQRLQVYLERVKDPKPYFNDLENPSFYINGIRQESQDTTGESIENLPALDVKGEEKEKDLGGV</sequence>
<comment type="caution">
    <text evidence="2">The sequence shown here is derived from an EMBL/GenBank/DDBJ whole genome shotgun (WGS) entry which is preliminary data.</text>
</comment>
<dbReference type="Proteomes" id="UP000616885">
    <property type="component" value="Unassembled WGS sequence"/>
</dbReference>
<protein>
    <submittedName>
        <fullName evidence="2">Uncharacterized protein</fullName>
    </submittedName>
</protein>
<evidence type="ECO:0000313" key="2">
    <source>
        <dbReference type="EMBL" id="KAF9753348.1"/>
    </source>
</evidence>
<evidence type="ECO:0000256" key="1">
    <source>
        <dbReference type="SAM" id="MobiDB-lite"/>
    </source>
</evidence>
<feature type="region of interest" description="Disordered" evidence="1">
    <location>
        <begin position="169"/>
        <end position="196"/>
    </location>
</feature>